<protein>
    <recommendedName>
        <fullName evidence="5">Rho termination factor N-terminal domain-containing protein</fullName>
    </recommendedName>
</protein>
<evidence type="ECO:0000313" key="3">
    <source>
        <dbReference type="EMBL" id="KAK4281909.1"/>
    </source>
</evidence>
<gene>
    <name evidence="3" type="ORF">QN277_013353</name>
</gene>
<sequence length="463" mass="51704">MAWDLWSSTYDEAVLNSDNCESLGRQFDTYFNCEHDIMEEDALNEKSCIQVLKKLIIKEDAEIEELEKDLLSLQNEHQNWPEICCNALTEKINWLEVSIRSLKNDRADNDRIQLLLHNGPAGTLDEILKAALADSCQDNCRQGGLAKTVPRSAALGAISSVIGPSDGMNLLGTSDLKVLVNDEGRRSQLVTADEGQILNSFSSKGKENVLKEVKQERETVKNVTTNERLDSNLGASRQVKRENSNFEPKLCDFAPKTDKGKSQVRDLNSEPTVNLWPSIVSEPSKLTNQRKRKLGSDAFSTGGPGEDPVELISNTSSKVTHKRPRKSRTSNDGANLVYSLSGEVYERTTIRPEQHEFEYAIVPYDSKFSELQKKRNACKLPVTAGIQNSLVAVDLSKLNPVAMDNGNHEVESQNKTSALVPVNLKNLTLINLRAIAKQYNVKKYYRMAKAPLLEQLTQIIGDW</sequence>
<evidence type="ECO:0000256" key="1">
    <source>
        <dbReference type="SAM" id="Coils"/>
    </source>
</evidence>
<proteinExistence type="predicted"/>
<feature type="coiled-coil region" evidence="1">
    <location>
        <begin position="49"/>
        <end position="76"/>
    </location>
</feature>
<keyword evidence="1" id="KW-0175">Coiled coil</keyword>
<keyword evidence="4" id="KW-1185">Reference proteome</keyword>
<dbReference type="Proteomes" id="UP001293593">
    <property type="component" value="Unassembled WGS sequence"/>
</dbReference>
<dbReference type="EMBL" id="JAWXYG010000002">
    <property type="protein sequence ID" value="KAK4281909.1"/>
    <property type="molecule type" value="Genomic_DNA"/>
</dbReference>
<dbReference type="AlphaFoldDB" id="A0AAE1N3E6"/>
<feature type="region of interest" description="Disordered" evidence="2">
    <location>
        <begin position="286"/>
        <end position="333"/>
    </location>
</feature>
<evidence type="ECO:0000313" key="4">
    <source>
        <dbReference type="Proteomes" id="UP001293593"/>
    </source>
</evidence>
<evidence type="ECO:0008006" key="5">
    <source>
        <dbReference type="Google" id="ProtNLM"/>
    </source>
</evidence>
<comment type="caution">
    <text evidence="3">The sequence shown here is derived from an EMBL/GenBank/DDBJ whole genome shotgun (WGS) entry which is preliminary data.</text>
</comment>
<organism evidence="3 4">
    <name type="scientific">Acacia crassicarpa</name>
    <name type="common">northern wattle</name>
    <dbReference type="NCBI Taxonomy" id="499986"/>
    <lineage>
        <taxon>Eukaryota</taxon>
        <taxon>Viridiplantae</taxon>
        <taxon>Streptophyta</taxon>
        <taxon>Embryophyta</taxon>
        <taxon>Tracheophyta</taxon>
        <taxon>Spermatophyta</taxon>
        <taxon>Magnoliopsida</taxon>
        <taxon>eudicotyledons</taxon>
        <taxon>Gunneridae</taxon>
        <taxon>Pentapetalae</taxon>
        <taxon>rosids</taxon>
        <taxon>fabids</taxon>
        <taxon>Fabales</taxon>
        <taxon>Fabaceae</taxon>
        <taxon>Caesalpinioideae</taxon>
        <taxon>mimosoid clade</taxon>
        <taxon>Acacieae</taxon>
        <taxon>Acacia</taxon>
    </lineage>
</organism>
<feature type="compositionally biased region" description="Basic residues" evidence="2">
    <location>
        <begin position="319"/>
        <end position="328"/>
    </location>
</feature>
<name>A0AAE1N3E6_9FABA</name>
<accession>A0AAE1N3E6</accession>
<evidence type="ECO:0000256" key="2">
    <source>
        <dbReference type="SAM" id="MobiDB-lite"/>
    </source>
</evidence>
<reference evidence="3" key="1">
    <citation type="submission" date="2023-10" db="EMBL/GenBank/DDBJ databases">
        <title>Chromosome-level genome of the transformable northern wattle, Acacia crassicarpa.</title>
        <authorList>
            <person name="Massaro I."/>
            <person name="Sinha N.R."/>
            <person name="Poethig S."/>
            <person name="Leichty A.R."/>
        </authorList>
    </citation>
    <scope>NUCLEOTIDE SEQUENCE</scope>
    <source>
        <strain evidence="3">Acra3RX</strain>
        <tissue evidence="3">Leaf</tissue>
    </source>
</reference>